<dbReference type="Proteomes" id="UP001353858">
    <property type="component" value="Unassembled WGS sequence"/>
</dbReference>
<feature type="region of interest" description="Disordered" evidence="7">
    <location>
        <begin position="554"/>
        <end position="574"/>
    </location>
</feature>
<feature type="region of interest" description="Disordered" evidence="7">
    <location>
        <begin position="294"/>
        <end position="316"/>
    </location>
</feature>
<feature type="region of interest" description="Disordered" evidence="7">
    <location>
        <begin position="107"/>
        <end position="165"/>
    </location>
</feature>
<dbReference type="GO" id="GO:0045165">
    <property type="term" value="P:cell fate commitment"/>
    <property type="evidence" value="ECO:0007669"/>
    <property type="project" value="TreeGrafter"/>
</dbReference>
<feature type="coiled-coil region" evidence="6">
    <location>
        <begin position="334"/>
        <end position="400"/>
    </location>
</feature>
<feature type="region of interest" description="Disordered" evidence="7">
    <location>
        <begin position="465"/>
        <end position="521"/>
    </location>
</feature>
<dbReference type="SMART" id="SM00398">
    <property type="entry name" value="HMG"/>
    <property type="match status" value="1"/>
</dbReference>
<organism evidence="9 10">
    <name type="scientific">Aquatica leii</name>
    <dbReference type="NCBI Taxonomy" id="1421715"/>
    <lineage>
        <taxon>Eukaryota</taxon>
        <taxon>Metazoa</taxon>
        <taxon>Ecdysozoa</taxon>
        <taxon>Arthropoda</taxon>
        <taxon>Hexapoda</taxon>
        <taxon>Insecta</taxon>
        <taxon>Pterygota</taxon>
        <taxon>Neoptera</taxon>
        <taxon>Endopterygota</taxon>
        <taxon>Coleoptera</taxon>
        <taxon>Polyphaga</taxon>
        <taxon>Elateriformia</taxon>
        <taxon>Elateroidea</taxon>
        <taxon>Lampyridae</taxon>
        <taxon>Luciolinae</taxon>
        <taxon>Aquatica</taxon>
    </lineage>
</organism>
<feature type="compositionally biased region" description="Basic and acidic residues" evidence="7">
    <location>
        <begin position="235"/>
        <end position="245"/>
    </location>
</feature>
<evidence type="ECO:0000256" key="4">
    <source>
        <dbReference type="ARBA" id="ARBA00023242"/>
    </source>
</evidence>
<keyword evidence="10" id="KW-1185">Reference proteome</keyword>
<keyword evidence="2 5" id="KW-0238">DNA-binding</keyword>
<comment type="caution">
    <text evidence="9">The sequence shown here is derived from an EMBL/GenBank/DDBJ whole genome shotgun (WGS) entry which is preliminary data.</text>
</comment>
<dbReference type="GO" id="GO:0005634">
    <property type="term" value="C:nucleus"/>
    <property type="evidence" value="ECO:0007669"/>
    <property type="project" value="UniProtKB-UniRule"/>
</dbReference>
<feature type="compositionally biased region" description="Pro residues" evidence="7">
    <location>
        <begin position="481"/>
        <end position="492"/>
    </location>
</feature>
<dbReference type="InterPro" id="IPR009071">
    <property type="entry name" value="HMG_box_dom"/>
</dbReference>
<evidence type="ECO:0000256" key="2">
    <source>
        <dbReference type="ARBA" id="ARBA00023125"/>
    </source>
</evidence>
<dbReference type="PANTHER" id="PTHR45789">
    <property type="entry name" value="FI18025P1"/>
    <property type="match status" value="1"/>
</dbReference>
<feature type="compositionally biased region" description="Low complexity" evidence="7">
    <location>
        <begin position="246"/>
        <end position="276"/>
    </location>
</feature>
<dbReference type="InterPro" id="IPR051356">
    <property type="entry name" value="SOX/SOX-like_TF"/>
</dbReference>
<keyword evidence="6" id="KW-0175">Coiled coil</keyword>
<feature type="region of interest" description="Disordered" evidence="7">
    <location>
        <begin position="178"/>
        <end position="216"/>
    </location>
</feature>
<dbReference type="AlphaFoldDB" id="A0AAN7QBF1"/>
<evidence type="ECO:0000259" key="8">
    <source>
        <dbReference type="PROSITE" id="PS50118"/>
    </source>
</evidence>
<keyword evidence="1" id="KW-0805">Transcription regulation</keyword>
<dbReference type="EMBL" id="JARPUR010000001">
    <property type="protein sequence ID" value="KAK4886790.1"/>
    <property type="molecule type" value="Genomic_DNA"/>
</dbReference>
<keyword evidence="4 5" id="KW-0539">Nucleus</keyword>
<name>A0AAN7QBF1_9COLE</name>
<dbReference type="SUPFAM" id="SSF47095">
    <property type="entry name" value="HMG-box"/>
    <property type="match status" value="1"/>
</dbReference>
<dbReference type="CDD" id="cd22042">
    <property type="entry name" value="HMG-box_EGL13-like"/>
    <property type="match status" value="1"/>
</dbReference>
<evidence type="ECO:0000256" key="3">
    <source>
        <dbReference type="ARBA" id="ARBA00023163"/>
    </source>
</evidence>
<reference evidence="10" key="1">
    <citation type="submission" date="2023-01" db="EMBL/GenBank/DDBJ databases">
        <title>Key to firefly adult light organ development and bioluminescence: homeobox transcription factors regulate luciferase expression and transportation to peroxisome.</title>
        <authorList>
            <person name="Fu X."/>
        </authorList>
    </citation>
    <scope>NUCLEOTIDE SEQUENCE [LARGE SCALE GENOMIC DNA]</scope>
</reference>
<evidence type="ECO:0000313" key="9">
    <source>
        <dbReference type="EMBL" id="KAK4886790.1"/>
    </source>
</evidence>
<feature type="region of interest" description="Disordered" evidence="7">
    <location>
        <begin position="235"/>
        <end position="281"/>
    </location>
</feature>
<feature type="compositionally biased region" description="Polar residues" evidence="7">
    <location>
        <begin position="306"/>
        <end position="316"/>
    </location>
</feature>
<dbReference type="Gene3D" id="1.10.30.10">
    <property type="entry name" value="High mobility group box domain"/>
    <property type="match status" value="1"/>
</dbReference>
<feature type="compositionally biased region" description="Low complexity" evidence="7">
    <location>
        <begin position="178"/>
        <end position="188"/>
    </location>
</feature>
<proteinExistence type="predicted"/>
<feature type="compositionally biased region" description="Low complexity" evidence="7">
    <location>
        <begin position="493"/>
        <end position="515"/>
    </location>
</feature>
<sequence length="832" mass="91600">MCETGSLRVLNEVALLRLAASFISSFSENDFCTETAKNSLTKTQWAVGRNFNCHDNKSGVRVAALVPLYVRTVVDNIVATAHLQEVGSQATLPPCVDLTLLTQLRNMSSKRKSPPTKLQEGGTGIEEAAPLPPTIIGGGSDGGGLTDLDETSSNNLSDLGEEDPTTMVSNSAAFYQLSESPSASGSGSDVDDGIDEERSLPNKKQRMVYTDAPNSNLLVPGAISAMALHHNDQLRQETDNRRRNSSECSSPSSDIKTSMHYNNNNSSLHNNNSSSHSVKRSMDDVLKRLTSKMNNSAIKEEHKRPTPSTTPNSIHNSDVESAAALQQALSGDNILEKERKLSEMILQLQMVREQLLSQQQEPNKATSSIVDETQKQLELQRRRQEQLLQHQQKLQELQGQISAQYAASGAVGPQGLMFLPFLEQLRGMHSASIPPGLGKTHLSNQMLPPPHQVSNWISATAHLAQMSASAATSTNEKRTPPRQPTPSPPPVSDPDTPLNLTKPKSSSSGSTGSSPHNIPVSMQNYNEQPVAATTPKLLPPNLVMPRPFLPYAGLPPQFSPLPPNSDRHKGSGKDGMLSPDKHHFPMHMYGLPAPPHLGGKSRDDSAGKDEPDFMAACHMWGGPDSSYKLGEDSKDAKIVRQVKRETENKPHIKRPMNAFMVWAKDERRKILKACPDMHNSNISKILGARWKAMSNAEKQPYYEEQSRLSKLHMEKHPDYRYRPRPKRTCIVDGKKMRISEYKMLMRQRRQEMRQLWCRDSGSEMSFLAPGSDLTPPASTSAGRMSVSPPLISMNGAGPSSEGFYHNDSISSEAMNFIHENSPYDSSPRHDDD</sequence>
<evidence type="ECO:0000256" key="6">
    <source>
        <dbReference type="SAM" id="Coils"/>
    </source>
</evidence>
<dbReference type="PROSITE" id="PS50118">
    <property type="entry name" value="HMG_BOX_2"/>
    <property type="match status" value="1"/>
</dbReference>
<protein>
    <recommendedName>
        <fullName evidence="8">HMG box domain-containing protein</fullName>
    </recommendedName>
</protein>
<evidence type="ECO:0000256" key="1">
    <source>
        <dbReference type="ARBA" id="ARBA00023015"/>
    </source>
</evidence>
<dbReference type="GO" id="GO:0000978">
    <property type="term" value="F:RNA polymerase II cis-regulatory region sequence-specific DNA binding"/>
    <property type="evidence" value="ECO:0007669"/>
    <property type="project" value="TreeGrafter"/>
</dbReference>
<accession>A0AAN7QBF1</accession>
<feature type="domain" description="HMG box" evidence="8">
    <location>
        <begin position="652"/>
        <end position="720"/>
    </location>
</feature>
<dbReference type="PANTHER" id="PTHR45789:SF2">
    <property type="entry name" value="FI18025P1"/>
    <property type="match status" value="1"/>
</dbReference>
<evidence type="ECO:0000256" key="7">
    <source>
        <dbReference type="SAM" id="MobiDB-lite"/>
    </source>
</evidence>
<dbReference type="InterPro" id="IPR036910">
    <property type="entry name" value="HMG_box_dom_sf"/>
</dbReference>
<dbReference type="GO" id="GO:0000981">
    <property type="term" value="F:DNA-binding transcription factor activity, RNA polymerase II-specific"/>
    <property type="evidence" value="ECO:0007669"/>
    <property type="project" value="TreeGrafter"/>
</dbReference>
<feature type="DNA-binding region" description="HMG box" evidence="5">
    <location>
        <begin position="652"/>
        <end position="720"/>
    </location>
</feature>
<evidence type="ECO:0000256" key="5">
    <source>
        <dbReference type="PROSITE-ProRule" id="PRU00267"/>
    </source>
</evidence>
<feature type="compositionally biased region" description="Gly residues" evidence="7">
    <location>
        <begin position="136"/>
        <end position="145"/>
    </location>
</feature>
<dbReference type="FunFam" id="1.10.30.10:FF:000003">
    <property type="entry name" value="Putative transcription factor SOX-6"/>
    <property type="match status" value="1"/>
</dbReference>
<keyword evidence="3" id="KW-0804">Transcription</keyword>
<gene>
    <name evidence="9" type="ORF">RN001_003061</name>
</gene>
<evidence type="ECO:0000313" key="10">
    <source>
        <dbReference type="Proteomes" id="UP001353858"/>
    </source>
</evidence>
<dbReference type="Pfam" id="PF00505">
    <property type="entry name" value="HMG_box"/>
    <property type="match status" value="1"/>
</dbReference>